<evidence type="ECO:0000313" key="3">
    <source>
        <dbReference type="EMBL" id="OUN45813.1"/>
    </source>
</evidence>
<keyword evidence="2" id="KW-1133">Transmembrane helix</keyword>
<evidence type="ECO:0000256" key="1">
    <source>
        <dbReference type="SAM" id="MobiDB-lite"/>
    </source>
</evidence>
<gene>
    <name evidence="3" type="ORF">B5G26_01995</name>
</gene>
<dbReference type="Pfam" id="PF11667">
    <property type="entry name" value="DUF3267"/>
    <property type="match status" value="1"/>
</dbReference>
<feature type="transmembrane region" description="Helical" evidence="2">
    <location>
        <begin position="68"/>
        <end position="91"/>
    </location>
</feature>
<feature type="transmembrane region" description="Helical" evidence="2">
    <location>
        <begin position="187"/>
        <end position="209"/>
    </location>
</feature>
<feature type="transmembrane region" description="Helical" evidence="2">
    <location>
        <begin position="160"/>
        <end position="181"/>
    </location>
</feature>
<accession>A0A1Y3UAJ5</accession>
<dbReference type="AlphaFoldDB" id="A0A1Y3UAJ5"/>
<protein>
    <recommendedName>
        <fullName evidence="5">DUF3267 domain-containing protein</fullName>
    </recommendedName>
</protein>
<dbReference type="EMBL" id="NFHM01000001">
    <property type="protein sequence ID" value="OUN45813.1"/>
    <property type="molecule type" value="Genomic_DNA"/>
</dbReference>
<feature type="region of interest" description="Disordered" evidence="1">
    <location>
        <begin position="1"/>
        <end position="40"/>
    </location>
</feature>
<dbReference type="Proteomes" id="UP000195455">
    <property type="component" value="Unassembled WGS sequence"/>
</dbReference>
<feature type="transmembrane region" description="Helical" evidence="2">
    <location>
        <begin position="103"/>
        <end position="128"/>
    </location>
</feature>
<dbReference type="InterPro" id="IPR021683">
    <property type="entry name" value="DUF3267"/>
</dbReference>
<evidence type="ECO:0008006" key="5">
    <source>
        <dbReference type="Google" id="ProtNLM"/>
    </source>
</evidence>
<organism evidence="3 4">
    <name type="scientific">Anaerotignum lactatifermentans</name>
    <dbReference type="NCBI Taxonomy" id="160404"/>
    <lineage>
        <taxon>Bacteria</taxon>
        <taxon>Bacillati</taxon>
        <taxon>Bacillota</taxon>
        <taxon>Clostridia</taxon>
        <taxon>Lachnospirales</taxon>
        <taxon>Anaerotignaceae</taxon>
        <taxon>Anaerotignum</taxon>
    </lineage>
</organism>
<reference evidence="4" key="1">
    <citation type="submission" date="2017-04" db="EMBL/GenBank/DDBJ databases">
        <title>Function of individual gut microbiota members based on whole genome sequencing of pure cultures obtained from chicken caecum.</title>
        <authorList>
            <person name="Medvecky M."/>
            <person name="Cejkova D."/>
            <person name="Polansky O."/>
            <person name="Karasova D."/>
            <person name="Kubasova T."/>
            <person name="Cizek A."/>
            <person name="Rychlik I."/>
        </authorList>
    </citation>
    <scope>NUCLEOTIDE SEQUENCE [LARGE SCALE GENOMIC DNA]</scope>
    <source>
        <strain evidence="4">An75</strain>
    </source>
</reference>
<evidence type="ECO:0000256" key="2">
    <source>
        <dbReference type="SAM" id="Phobius"/>
    </source>
</evidence>
<name>A0A1Y3UAJ5_9FIRM</name>
<sequence length="239" mass="26667">MFSATARRSGTHGEKPSGGTDSMDRRKQQKKERKLTAAEQKRKEMFLEKKAALEAEGFEAHDLTISAVYANVMALVLALPIVLVLWAVFVWKNGHGSISSPMLLGVLVLFFLLLVVHEAIHGLFWSFFAKNKWKSISFGIMWNSLTPYCTCQEELTKGQYAIGGVMPCVLLGILPAIAAIFGGNLPLFWLSALMILAAGGDLTILWKLFRFPRSKGEVRFLDHPYEVGLVIFERTFSKV</sequence>
<comment type="caution">
    <text evidence="3">The sequence shown here is derived from an EMBL/GenBank/DDBJ whole genome shotgun (WGS) entry which is preliminary data.</text>
</comment>
<evidence type="ECO:0000313" key="4">
    <source>
        <dbReference type="Proteomes" id="UP000195455"/>
    </source>
</evidence>
<proteinExistence type="predicted"/>
<keyword evidence="2" id="KW-0812">Transmembrane</keyword>
<keyword evidence="2" id="KW-0472">Membrane</keyword>